<dbReference type="GO" id="GO:0006744">
    <property type="term" value="P:ubiquinone biosynthetic process"/>
    <property type="evidence" value="ECO:0007669"/>
    <property type="project" value="UniProtKB-KW"/>
</dbReference>
<dbReference type="GO" id="GO:0046872">
    <property type="term" value="F:metal ion binding"/>
    <property type="evidence" value="ECO:0007669"/>
    <property type="project" value="UniProtKB-KW"/>
</dbReference>
<evidence type="ECO:0008006" key="11">
    <source>
        <dbReference type="Google" id="ProtNLM"/>
    </source>
</evidence>
<keyword evidence="7" id="KW-0503">Monooxygenase</keyword>
<evidence type="ECO:0000256" key="5">
    <source>
        <dbReference type="ARBA" id="ARBA00023002"/>
    </source>
</evidence>
<evidence type="ECO:0000256" key="2">
    <source>
        <dbReference type="ARBA" id="ARBA00022475"/>
    </source>
</evidence>
<evidence type="ECO:0000256" key="8">
    <source>
        <dbReference type="ARBA" id="ARBA00023136"/>
    </source>
</evidence>
<dbReference type="AlphaFoldDB" id="A0A381N6K6"/>
<name>A0A381N6K6_9ZZZZ</name>
<proteinExistence type="inferred from homology"/>
<dbReference type="HAMAP" id="MF_01658">
    <property type="entry name" value="COQ7"/>
    <property type="match status" value="1"/>
</dbReference>
<dbReference type="Gene3D" id="1.20.1260.10">
    <property type="match status" value="1"/>
</dbReference>
<keyword evidence="5" id="KW-0560">Oxidoreductase</keyword>
<keyword evidence="4" id="KW-0479">Metal-binding</keyword>
<keyword evidence="6" id="KW-0408">Iron</keyword>
<feature type="region of interest" description="Disordered" evidence="9">
    <location>
        <begin position="23"/>
        <end position="46"/>
    </location>
</feature>
<dbReference type="Pfam" id="PF03232">
    <property type="entry name" value="COQ7"/>
    <property type="match status" value="1"/>
</dbReference>
<sequence>MNERKLDPIDKILKRVGNTLQSLPSSRKYNSRENPARKIPETELSENERLHSAGLMRVNHAGEIAAQGLYQGHSIFVRNPDTEKQILQAAQEELDHMNWCKQRLEELDAKPSILSPIWYSGAFLMGALSSLFGDKWSLGFIEETEKQVSSHLMNHLQKISENDSKSRAIIKKMREEEEEHGNNAKNAGARNLPIAIRKLMQLTSKVMTKTAYWI</sequence>
<dbReference type="PANTHER" id="PTHR11237:SF4">
    <property type="entry name" value="5-DEMETHOXYUBIQUINONE HYDROXYLASE, MITOCHONDRIAL"/>
    <property type="match status" value="1"/>
</dbReference>
<organism evidence="10">
    <name type="scientific">marine metagenome</name>
    <dbReference type="NCBI Taxonomy" id="408172"/>
    <lineage>
        <taxon>unclassified sequences</taxon>
        <taxon>metagenomes</taxon>
        <taxon>ecological metagenomes</taxon>
    </lineage>
</organism>
<dbReference type="EMBL" id="UINC01000155">
    <property type="protein sequence ID" value="SUZ50165.1"/>
    <property type="molecule type" value="Genomic_DNA"/>
</dbReference>
<dbReference type="NCBIfam" id="NF033656">
    <property type="entry name" value="DMQ_monoox_COQ7"/>
    <property type="match status" value="1"/>
</dbReference>
<keyword evidence="2" id="KW-1003">Cell membrane</keyword>
<evidence type="ECO:0000256" key="3">
    <source>
        <dbReference type="ARBA" id="ARBA00022688"/>
    </source>
</evidence>
<dbReference type="InterPro" id="IPR012347">
    <property type="entry name" value="Ferritin-like"/>
</dbReference>
<dbReference type="InterPro" id="IPR047809">
    <property type="entry name" value="COQ7_proteobact"/>
</dbReference>
<feature type="compositionally biased region" description="Basic and acidic residues" evidence="9">
    <location>
        <begin position="30"/>
        <end position="46"/>
    </location>
</feature>
<evidence type="ECO:0000256" key="9">
    <source>
        <dbReference type="SAM" id="MobiDB-lite"/>
    </source>
</evidence>
<gene>
    <name evidence="10" type="ORF">METZ01_LOCUS3019</name>
</gene>
<reference evidence="10" key="1">
    <citation type="submission" date="2018-05" db="EMBL/GenBank/DDBJ databases">
        <authorList>
            <person name="Lanie J.A."/>
            <person name="Ng W.-L."/>
            <person name="Kazmierczak K.M."/>
            <person name="Andrzejewski T.M."/>
            <person name="Davidsen T.M."/>
            <person name="Wayne K.J."/>
            <person name="Tettelin H."/>
            <person name="Glass J.I."/>
            <person name="Rusch D."/>
            <person name="Podicherti R."/>
            <person name="Tsui H.-C.T."/>
            <person name="Winkler M.E."/>
        </authorList>
    </citation>
    <scope>NUCLEOTIDE SEQUENCE</scope>
</reference>
<dbReference type="CDD" id="cd01042">
    <property type="entry name" value="DMQH"/>
    <property type="match status" value="1"/>
</dbReference>
<dbReference type="SUPFAM" id="SSF47240">
    <property type="entry name" value="Ferritin-like"/>
    <property type="match status" value="1"/>
</dbReference>
<dbReference type="InterPro" id="IPR011566">
    <property type="entry name" value="Ubq_synth_Coq7"/>
</dbReference>
<evidence type="ECO:0000256" key="1">
    <source>
        <dbReference type="ARBA" id="ARBA00004749"/>
    </source>
</evidence>
<protein>
    <recommendedName>
        <fullName evidence="11">Ubiquinone biosynthesis protein COQ7</fullName>
    </recommendedName>
</protein>
<dbReference type="GO" id="GO:0004497">
    <property type="term" value="F:monooxygenase activity"/>
    <property type="evidence" value="ECO:0007669"/>
    <property type="project" value="UniProtKB-KW"/>
</dbReference>
<evidence type="ECO:0000313" key="10">
    <source>
        <dbReference type="EMBL" id="SUZ50165.1"/>
    </source>
</evidence>
<keyword evidence="3" id="KW-0831">Ubiquinone biosynthesis</keyword>
<dbReference type="PANTHER" id="PTHR11237">
    <property type="entry name" value="COENZYME Q10 BIOSYNTHESIS PROTEIN 7"/>
    <property type="match status" value="1"/>
</dbReference>
<evidence type="ECO:0000256" key="6">
    <source>
        <dbReference type="ARBA" id="ARBA00023004"/>
    </source>
</evidence>
<comment type="pathway">
    <text evidence="1">Cofactor biosynthesis; ubiquinone biosynthesis.</text>
</comment>
<evidence type="ECO:0000256" key="4">
    <source>
        <dbReference type="ARBA" id="ARBA00022723"/>
    </source>
</evidence>
<evidence type="ECO:0000256" key="7">
    <source>
        <dbReference type="ARBA" id="ARBA00023033"/>
    </source>
</evidence>
<accession>A0A381N6K6</accession>
<keyword evidence="8" id="KW-0472">Membrane</keyword>
<dbReference type="InterPro" id="IPR009078">
    <property type="entry name" value="Ferritin-like_SF"/>
</dbReference>